<comment type="caution">
    <text evidence="2">The sequence shown here is derived from an EMBL/GenBank/DDBJ whole genome shotgun (WGS) entry which is preliminary data.</text>
</comment>
<accession>A0A2K3MUF4</accession>
<proteinExistence type="predicted"/>
<dbReference type="AlphaFoldDB" id="A0A2K3MUF4"/>
<evidence type="ECO:0000256" key="1">
    <source>
        <dbReference type="SAM" id="MobiDB-lite"/>
    </source>
</evidence>
<sequence length="111" mass="12534">MEEDKAHDVAICDLVSKRRTAFCLSDWMRDEKEERKKREGRARATARGKLEESRGGLEISPIQEIAMQSIAVKRPSLSDQVARVGDRPRQKLFLHGLGSPVFSMASLSDQH</sequence>
<reference evidence="2 3" key="2">
    <citation type="journal article" date="2017" name="Front. Plant Sci.">
        <title>Gene Classification and Mining of Molecular Markers Useful in Red Clover (Trifolium pratense) Breeding.</title>
        <authorList>
            <person name="Istvanek J."/>
            <person name="Dluhosova J."/>
            <person name="Dluhos P."/>
            <person name="Patkova L."/>
            <person name="Nedelnik J."/>
            <person name="Repkova J."/>
        </authorList>
    </citation>
    <scope>NUCLEOTIDE SEQUENCE [LARGE SCALE GENOMIC DNA]</scope>
    <source>
        <strain evidence="3">cv. Tatra</strain>
        <tissue evidence="2">Young leaves</tissue>
    </source>
</reference>
<reference evidence="2 3" key="1">
    <citation type="journal article" date="2014" name="Am. J. Bot.">
        <title>Genome assembly and annotation for red clover (Trifolium pratense; Fabaceae).</title>
        <authorList>
            <person name="Istvanek J."/>
            <person name="Jaros M."/>
            <person name="Krenek A."/>
            <person name="Repkova J."/>
        </authorList>
    </citation>
    <scope>NUCLEOTIDE SEQUENCE [LARGE SCALE GENOMIC DNA]</scope>
    <source>
        <strain evidence="3">cv. Tatra</strain>
        <tissue evidence="2">Young leaves</tissue>
    </source>
</reference>
<evidence type="ECO:0000313" key="3">
    <source>
        <dbReference type="Proteomes" id="UP000236291"/>
    </source>
</evidence>
<evidence type="ECO:0000313" key="2">
    <source>
        <dbReference type="EMBL" id="PNX94386.1"/>
    </source>
</evidence>
<dbReference type="EMBL" id="ASHM01012435">
    <property type="protein sequence ID" value="PNX94386.1"/>
    <property type="molecule type" value="Genomic_DNA"/>
</dbReference>
<name>A0A2K3MUF4_TRIPR</name>
<gene>
    <name evidence="2" type="ORF">L195_g017561</name>
</gene>
<protein>
    <submittedName>
        <fullName evidence="2">Uncharacterized protein</fullName>
    </submittedName>
</protein>
<feature type="region of interest" description="Disordered" evidence="1">
    <location>
        <begin position="31"/>
        <end position="53"/>
    </location>
</feature>
<organism evidence="2 3">
    <name type="scientific">Trifolium pratense</name>
    <name type="common">Red clover</name>
    <dbReference type="NCBI Taxonomy" id="57577"/>
    <lineage>
        <taxon>Eukaryota</taxon>
        <taxon>Viridiplantae</taxon>
        <taxon>Streptophyta</taxon>
        <taxon>Embryophyta</taxon>
        <taxon>Tracheophyta</taxon>
        <taxon>Spermatophyta</taxon>
        <taxon>Magnoliopsida</taxon>
        <taxon>eudicotyledons</taxon>
        <taxon>Gunneridae</taxon>
        <taxon>Pentapetalae</taxon>
        <taxon>rosids</taxon>
        <taxon>fabids</taxon>
        <taxon>Fabales</taxon>
        <taxon>Fabaceae</taxon>
        <taxon>Papilionoideae</taxon>
        <taxon>50 kb inversion clade</taxon>
        <taxon>NPAAA clade</taxon>
        <taxon>Hologalegina</taxon>
        <taxon>IRL clade</taxon>
        <taxon>Trifolieae</taxon>
        <taxon>Trifolium</taxon>
    </lineage>
</organism>
<dbReference type="Proteomes" id="UP000236291">
    <property type="component" value="Unassembled WGS sequence"/>
</dbReference>